<proteinExistence type="predicted"/>
<name>A0A1H6HLV3_CHRCI</name>
<dbReference type="OrthoDB" id="796510at2"/>
<reference evidence="2 3" key="1">
    <citation type="submission" date="2016-10" db="EMBL/GenBank/DDBJ databases">
        <authorList>
            <person name="de Groot N.N."/>
        </authorList>
    </citation>
    <scope>NUCLEOTIDE SEQUENCE [LARGE SCALE GENOMIC DNA]</scope>
    <source>
        <strain evidence="2 3">DSM 23031</strain>
    </source>
</reference>
<keyword evidence="2" id="KW-0808">Transferase</keyword>
<accession>A0A1H6HLV3</accession>
<feature type="domain" description="Glycosyltransferase GT-D fold" evidence="1">
    <location>
        <begin position="46"/>
        <end position="269"/>
    </location>
</feature>
<gene>
    <name evidence="2" type="ORF">SAMN05421593_2929</name>
</gene>
<evidence type="ECO:0000313" key="3">
    <source>
        <dbReference type="Proteomes" id="UP000198561"/>
    </source>
</evidence>
<sequence length="294" mass="34580">MNSLKKRYHYYRFFLSTWKLRKNFPFYNVESLAETIDEIRIHKKNISRFGDGEFRLVLNTAGIGFQNGSEEMTNRLREVLTSDLPNHLVAIPETFSLRNNLNWRVKFWWLNYINTVGVQISHHLNPKKKYSNAFITRFYLDYETKKHIPEILVKIKKLWKDQDILIVEGEYSRLGVGNDLFDDVKSLQRILCPAKDAFYSYQEIFSEIKAFGRDKLVLLALGPTATVMAYDLAKENIWTIDIGHVDLEYMWYLQNAQEKVPVAGRLVNEAVKEQIVEIPVGERVKYESSIIKRM</sequence>
<dbReference type="Proteomes" id="UP000198561">
    <property type="component" value="Unassembled WGS sequence"/>
</dbReference>
<dbReference type="AlphaFoldDB" id="A0A1H6HLV3"/>
<dbReference type="Pfam" id="PF08759">
    <property type="entry name" value="GT-D"/>
    <property type="match status" value="1"/>
</dbReference>
<dbReference type="RefSeq" id="WP_089693025.1">
    <property type="nucleotide sequence ID" value="NZ_FNWQ01000003.1"/>
</dbReference>
<protein>
    <submittedName>
        <fullName evidence="2">Glycosyltransferase, SP_1767 family</fullName>
    </submittedName>
</protein>
<dbReference type="InterPro" id="IPR014869">
    <property type="entry name" value="GT-D"/>
</dbReference>
<evidence type="ECO:0000259" key="1">
    <source>
        <dbReference type="Pfam" id="PF08759"/>
    </source>
</evidence>
<dbReference type="EMBL" id="FNWQ01000003">
    <property type="protein sequence ID" value="SEH35215.1"/>
    <property type="molecule type" value="Genomic_DNA"/>
</dbReference>
<evidence type="ECO:0000313" key="2">
    <source>
        <dbReference type="EMBL" id="SEH35215.1"/>
    </source>
</evidence>
<dbReference type="GO" id="GO:0016740">
    <property type="term" value="F:transferase activity"/>
    <property type="evidence" value="ECO:0007669"/>
    <property type="project" value="UniProtKB-KW"/>
</dbReference>
<dbReference type="STRING" id="680127.SAMN05421593_2929"/>
<organism evidence="2 3">
    <name type="scientific">Chryseobacterium culicis</name>
    <dbReference type="NCBI Taxonomy" id="680127"/>
    <lineage>
        <taxon>Bacteria</taxon>
        <taxon>Pseudomonadati</taxon>
        <taxon>Bacteroidota</taxon>
        <taxon>Flavobacteriia</taxon>
        <taxon>Flavobacteriales</taxon>
        <taxon>Weeksellaceae</taxon>
        <taxon>Chryseobacterium group</taxon>
        <taxon>Chryseobacterium</taxon>
    </lineage>
</organism>